<reference evidence="3 4" key="1">
    <citation type="journal article" date="2019" name="Int. J. Syst. Evol. Microbiol.">
        <title>The Global Catalogue of Microorganisms (GCM) 10K type strain sequencing project: providing services to taxonomists for standard genome sequencing and annotation.</title>
        <authorList>
            <consortium name="The Broad Institute Genomics Platform"/>
            <consortium name="The Broad Institute Genome Sequencing Center for Infectious Disease"/>
            <person name="Wu L."/>
            <person name="Ma J."/>
        </authorList>
    </citation>
    <scope>NUCLEOTIDE SEQUENCE [LARGE SCALE GENOMIC DNA]</scope>
    <source>
        <strain evidence="3 4">JCM 15481</strain>
    </source>
</reference>
<protein>
    <submittedName>
        <fullName evidence="3">Family 2B encapsulin nanocompartment shell protein</fullName>
    </submittedName>
</protein>
<dbReference type="InterPro" id="IPR000595">
    <property type="entry name" value="cNMP-bd_dom"/>
</dbReference>
<dbReference type="CDD" id="cd00038">
    <property type="entry name" value="CAP_ED"/>
    <property type="match status" value="1"/>
</dbReference>
<dbReference type="EMBL" id="BAAAPF010000018">
    <property type="protein sequence ID" value="GAA2113280.1"/>
    <property type="molecule type" value="Genomic_DNA"/>
</dbReference>
<keyword evidence="4" id="KW-1185">Reference proteome</keyword>
<dbReference type="Pfam" id="PF19307">
    <property type="entry name" value="SrpI-like"/>
    <property type="match status" value="1"/>
</dbReference>
<evidence type="ECO:0000313" key="3">
    <source>
        <dbReference type="EMBL" id="GAA2113280.1"/>
    </source>
</evidence>
<proteinExistence type="predicted"/>
<dbReference type="PROSITE" id="PS00888">
    <property type="entry name" value="CNMP_BINDING_1"/>
    <property type="match status" value="1"/>
</dbReference>
<dbReference type="Proteomes" id="UP001500443">
    <property type="component" value="Unassembled WGS sequence"/>
</dbReference>
<dbReference type="NCBIfam" id="NF041163">
    <property type="entry name" value="encap_f2b"/>
    <property type="match status" value="1"/>
</dbReference>
<dbReference type="InterPro" id="IPR018488">
    <property type="entry name" value="cNMP-bd_CS"/>
</dbReference>
<dbReference type="PROSITE" id="PS50042">
    <property type="entry name" value="CNMP_BINDING_3"/>
    <property type="match status" value="1"/>
</dbReference>
<dbReference type="InterPro" id="IPR018490">
    <property type="entry name" value="cNMP-bd_dom_sf"/>
</dbReference>
<name>A0ABN2XL96_9ACTN</name>
<organism evidence="3 4">
    <name type="scientific">Streptomyces synnematoformans</name>
    <dbReference type="NCBI Taxonomy" id="415721"/>
    <lineage>
        <taxon>Bacteria</taxon>
        <taxon>Bacillati</taxon>
        <taxon>Actinomycetota</taxon>
        <taxon>Actinomycetes</taxon>
        <taxon>Kitasatosporales</taxon>
        <taxon>Streptomycetaceae</taxon>
        <taxon>Streptomyces</taxon>
    </lineage>
</organism>
<dbReference type="PANTHER" id="PTHR24567:SF74">
    <property type="entry name" value="HTH-TYPE TRANSCRIPTIONAL REGULATOR ARCR"/>
    <property type="match status" value="1"/>
</dbReference>
<dbReference type="InterPro" id="IPR014710">
    <property type="entry name" value="RmlC-like_jellyroll"/>
</dbReference>
<dbReference type="Gene3D" id="2.60.120.10">
    <property type="entry name" value="Jelly Rolls"/>
    <property type="match status" value="1"/>
</dbReference>
<feature type="domain" description="Cyclic nucleotide-binding" evidence="2">
    <location>
        <begin position="97"/>
        <end position="201"/>
    </location>
</feature>
<feature type="region of interest" description="Disordered" evidence="1">
    <location>
        <begin position="1"/>
        <end position="20"/>
    </location>
</feature>
<dbReference type="InterPro" id="IPR049817">
    <property type="entry name" value="Encap_f2b"/>
</dbReference>
<evidence type="ECO:0000313" key="4">
    <source>
        <dbReference type="Proteomes" id="UP001500443"/>
    </source>
</evidence>
<dbReference type="RefSeq" id="WP_344288588.1">
    <property type="nucleotide sequence ID" value="NZ_BAAAPF010000018.1"/>
</dbReference>
<evidence type="ECO:0000259" key="2">
    <source>
        <dbReference type="PROSITE" id="PS50042"/>
    </source>
</evidence>
<dbReference type="PANTHER" id="PTHR24567">
    <property type="entry name" value="CRP FAMILY TRANSCRIPTIONAL REGULATORY PROTEIN"/>
    <property type="match status" value="1"/>
</dbReference>
<feature type="compositionally biased region" description="Polar residues" evidence="1">
    <location>
        <begin position="1"/>
        <end position="11"/>
    </location>
</feature>
<accession>A0ABN2XL96</accession>
<dbReference type="InterPro" id="IPR050397">
    <property type="entry name" value="Env_Response_Regulators"/>
</dbReference>
<dbReference type="SUPFAM" id="SSF51206">
    <property type="entry name" value="cAMP-binding domain-like"/>
    <property type="match status" value="1"/>
</dbReference>
<dbReference type="SMART" id="SM00100">
    <property type="entry name" value="cNMP"/>
    <property type="match status" value="1"/>
</dbReference>
<dbReference type="Pfam" id="PF00027">
    <property type="entry name" value="cNMP_binding"/>
    <property type="match status" value="1"/>
</dbReference>
<gene>
    <name evidence="3" type="ORF">GCM10009802_11890</name>
</gene>
<sequence length="469" mass="51481">MTTSPEETSASVEPPDRLSLDTAAARNLTTTTKTPPQMQGISSRWLLKVLPWTEVKGGAFRVNRRLTHTLGDGRVEFTSVGDQVRVIPQELRELPPLRAFEDEEVLTALAGRFEQREVAPGDAVVSAGAAADTVVLVAHGRLERVGAGKYGDETVLGVLADGDHVGEEVLLADDGTWPFTVRATTRGTVLVLARSALDELLEQAAGLREHLAALRAIPQQRQNSKGEAEIELASGHRGEQDLPGTFVDYELTPREYELEVAQTVLRVHSRVADLYNEPMNQVEQQLRLTVEALRERQEHELVNNRSFGLLHNADLKQRIHTRSGPPTPDDLDELISRRRQTHVLLAHPRAIAAIGREWNKRGIYPPRTEYLGSEVNNWRGIPLLPCNKIPITPEATSSVIAMRLGEADQGVVGLHQTGLPDEIRPGMNVRFMGISDKAIISYLVSTYFSAAVLVPDALGILEDVQIGAG</sequence>
<dbReference type="InterPro" id="IPR045641">
    <property type="entry name" value="SrpI-like"/>
</dbReference>
<evidence type="ECO:0000256" key="1">
    <source>
        <dbReference type="SAM" id="MobiDB-lite"/>
    </source>
</evidence>
<comment type="caution">
    <text evidence="3">The sequence shown here is derived from an EMBL/GenBank/DDBJ whole genome shotgun (WGS) entry which is preliminary data.</text>
</comment>